<sequence length="333" mass="36775">MSALLAIYVIIESFDKARYLGHGLTTQLLIEYLLLKAPFLISEFMPIIVLIGASVYLVELSRHHEMVAIRAAGLGINKLLTPLLTVALLAAMFSFIIGEWVTPVTNQRLDTIEQVHIQKKEDGKHGVQWLKDGQRFFRLTPLANHQFALMMLETNTQGAWLKRVDAARATYAKRQWHLMDAHVSSPSLEQGMLLEHLDEMNISSAIGPETAEPPKPRHMQVAELNRYINNLNHAGLSSSSYTYALHRKFSAPLACLLMVILAAALCLNTGSRSGKASWGIVAAISLGLTFYVVGNAGHLLANSDRMPAAYAAWLPSIAFGGLALFLLLRREGH</sequence>
<evidence type="ECO:0000313" key="8">
    <source>
        <dbReference type="Proteomes" id="UP000231632"/>
    </source>
</evidence>
<dbReference type="GO" id="GO:0043190">
    <property type="term" value="C:ATP-binding cassette (ABC) transporter complex"/>
    <property type="evidence" value="ECO:0007669"/>
    <property type="project" value="TreeGrafter"/>
</dbReference>
<organism evidence="7 8">
    <name type="scientific">Mariprofundus micogutta</name>
    <dbReference type="NCBI Taxonomy" id="1921010"/>
    <lineage>
        <taxon>Bacteria</taxon>
        <taxon>Pseudomonadati</taxon>
        <taxon>Pseudomonadota</taxon>
        <taxon>Candidatius Mariprofundia</taxon>
        <taxon>Mariprofundales</taxon>
        <taxon>Mariprofundaceae</taxon>
        <taxon>Mariprofundus</taxon>
    </lineage>
</organism>
<feature type="transmembrane region" description="Helical" evidence="6">
    <location>
        <begin position="249"/>
        <end position="267"/>
    </location>
</feature>
<dbReference type="EMBL" id="BDFD01000014">
    <property type="protein sequence ID" value="GAV20705.1"/>
    <property type="molecule type" value="Genomic_DNA"/>
</dbReference>
<dbReference type="GO" id="GO:0015920">
    <property type="term" value="P:lipopolysaccharide transport"/>
    <property type="evidence" value="ECO:0007669"/>
    <property type="project" value="TreeGrafter"/>
</dbReference>
<dbReference type="InterPro" id="IPR005495">
    <property type="entry name" value="LptG/LptF_permease"/>
</dbReference>
<dbReference type="PANTHER" id="PTHR33529">
    <property type="entry name" value="SLR0882 PROTEIN-RELATED"/>
    <property type="match status" value="1"/>
</dbReference>
<accession>A0A1L8CP50</accession>
<keyword evidence="3 6" id="KW-0812">Transmembrane</keyword>
<keyword evidence="8" id="KW-1185">Reference proteome</keyword>
<evidence type="ECO:0000256" key="5">
    <source>
        <dbReference type="ARBA" id="ARBA00023136"/>
    </source>
</evidence>
<keyword evidence="5 6" id="KW-0472">Membrane</keyword>
<feature type="transmembrane region" description="Helical" evidence="6">
    <location>
        <begin position="37"/>
        <end position="58"/>
    </location>
</feature>
<dbReference type="Proteomes" id="UP000231632">
    <property type="component" value="Unassembled WGS sequence"/>
</dbReference>
<reference evidence="7 8" key="1">
    <citation type="journal article" date="2017" name="Arch. Microbiol.">
        <title>Mariprofundus micogutta sp. nov., a novel iron-oxidizing zetaproteobacterium isolated from a deep-sea hydrothermal field at the Bayonnaise knoll of the Izu-Ogasawara arc, and a description of Mariprofundales ord. nov. and Zetaproteobacteria classis nov.</title>
        <authorList>
            <person name="Makita H."/>
            <person name="Tanaka E."/>
            <person name="Mitsunobu S."/>
            <person name="Miyazaki M."/>
            <person name="Nunoura T."/>
            <person name="Uematsu K."/>
            <person name="Takaki Y."/>
            <person name="Nishi S."/>
            <person name="Shimamura S."/>
            <person name="Takai K."/>
        </authorList>
    </citation>
    <scope>NUCLEOTIDE SEQUENCE [LARGE SCALE GENOMIC DNA]</scope>
    <source>
        <strain evidence="7 8">ET2</strain>
    </source>
</reference>
<keyword evidence="4 6" id="KW-1133">Transmembrane helix</keyword>
<evidence type="ECO:0000256" key="6">
    <source>
        <dbReference type="SAM" id="Phobius"/>
    </source>
</evidence>
<comment type="subcellular location">
    <subcellularLocation>
        <location evidence="1">Cell membrane</location>
        <topology evidence="1">Multi-pass membrane protein</topology>
    </subcellularLocation>
</comment>
<protein>
    <submittedName>
        <fullName evidence="7">Lipopolysaccharide export system permease protein</fullName>
    </submittedName>
</protein>
<dbReference type="AlphaFoldDB" id="A0A1L8CP50"/>
<feature type="transmembrane region" description="Helical" evidence="6">
    <location>
        <begin position="79"/>
        <end position="98"/>
    </location>
</feature>
<name>A0A1L8CP50_9PROT</name>
<dbReference type="Pfam" id="PF03739">
    <property type="entry name" value="LptF_LptG"/>
    <property type="match status" value="1"/>
</dbReference>
<feature type="transmembrane region" description="Helical" evidence="6">
    <location>
        <begin position="279"/>
        <end position="301"/>
    </location>
</feature>
<evidence type="ECO:0000313" key="7">
    <source>
        <dbReference type="EMBL" id="GAV20705.1"/>
    </source>
</evidence>
<evidence type="ECO:0000256" key="3">
    <source>
        <dbReference type="ARBA" id="ARBA00022692"/>
    </source>
</evidence>
<evidence type="ECO:0000256" key="2">
    <source>
        <dbReference type="ARBA" id="ARBA00022475"/>
    </source>
</evidence>
<gene>
    <name evidence="7" type="ORF">MMIC_P1678</name>
</gene>
<proteinExistence type="predicted"/>
<evidence type="ECO:0000256" key="4">
    <source>
        <dbReference type="ARBA" id="ARBA00022989"/>
    </source>
</evidence>
<dbReference type="STRING" id="1921010.MMIC_P1678"/>
<comment type="caution">
    <text evidence="7">The sequence shown here is derived from an EMBL/GenBank/DDBJ whole genome shotgun (WGS) entry which is preliminary data.</text>
</comment>
<dbReference type="PANTHER" id="PTHR33529:SF2">
    <property type="entry name" value="LIPOPOLYSACCHARIDE EXPORT SYSTEM PERMEASE PROTEIN LPTG"/>
    <property type="match status" value="1"/>
</dbReference>
<evidence type="ECO:0000256" key="1">
    <source>
        <dbReference type="ARBA" id="ARBA00004651"/>
    </source>
</evidence>
<keyword evidence="2" id="KW-1003">Cell membrane</keyword>
<feature type="transmembrane region" description="Helical" evidence="6">
    <location>
        <begin position="307"/>
        <end position="328"/>
    </location>
</feature>